<dbReference type="Pfam" id="PF20819">
    <property type="entry name" value="T4_Rnl1_C"/>
    <property type="match status" value="1"/>
</dbReference>
<sequence>MELNMNTLYDDLMKLCSVDDTFYYKDVRLQSVSYRIFNYRLCTYAAFQSRPAALNCRGTMFNITNPKQIELVSLPLEKFFNYNEGFGRQQFHQRGRFGDKMEKMDGTLISTFLHRTTANQISVRLKSKQSLISKQATEAAGLLTGQLQTEVEYLARQKYTVNIEYTSPTNHVVVSYPEAKLSILSIRSHETGESYYGTRLRTFFLENHFPTMLSHIVSFQSVPTHVSHQDLLDSITQESYGEGYVVEIIHPNCSPYLVKIKTQKYLGLHRDGANANSDRSLFEAIIQEEADDLRGLYQHDPETLQKIDAMEQHVRPIYNHMIESIEQFYQKYKHLPKNTYKRIISQTCNMEIYSPLLLRLHDGADNDYKGFAMKHAKDLFGIDNNDETTRK</sequence>
<dbReference type="EMBL" id="CAJNOR010002337">
    <property type="protein sequence ID" value="CAF1280098.1"/>
    <property type="molecule type" value="Genomic_DNA"/>
</dbReference>
<name>A0A814FNA3_ADIRI</name>
<dbReference type="Proteomes" id="UP000663828">
    <property type="component" value="Unassembled WGS sequence"/>
</dbReference>
<dbReference type="Proteomes" id="UP000663852">
    <property type="component" value="Unassembled WGS sequence"/>
</dbReference>
<dbReference type="InterPro" id="IPR049042">
    <property type="entry name" value="T4_Rnl1_C"/>
</dbReference>
<evidence type="ECO:0000313" key="4">
    <source>
        <dbReference type="EMBL" id="CAF1280098.1"/>
    </source>
</evidence>
<dbReference type="InterPro" id="IPR019039">
    <property type="entry name" value="T4-Rnl1-like_N"/>
</dbReference>
<dbReference type="Gene3D" id="1.10.3550.20">
    <property type="match status" value="1"/>
</dbReference>
<keyword evidence="5" id="KW-1185">Reference proteome</keyword>
<protein>
    <recommendedName>
        <fullName evidence="7">T4 RNA ligase 1-like N-terminal domain-containing protein</fullName>
    </recommendedName>
</protein>
<evidence type="ECO:0000259" key="2">
    <source>
        <dbReference type="Pfam" id="PF20819"/>
    </source>
</evidence>
<evidence type="ECO:0000313" key="3">
    <source>
        <dbReference type="EMBL" id="CAF0985093.1"/>
    </source>
</evidence>
<dbReference type="EMBL" id="CAJNOJ010000057">
    <property type="protein sequence ID" value="CAF0985093.1"/>
    <property type="molecule type" value="Genomic_DNA"/>
</dbReference>
<gene>
    <name evidence="3" type="ORF">EDS130_LOCUS14082</name>
    <name evidence="4" type="ORF">XAT740_LOCUS27768</name>
</gene>
<dbReference type="AlphaFoldDB" id="A0A814FNA3"/>
<proteinExistence type="predicted"/>
<comment type="caution">
    <text evidence="3">The sequence shown here is derived from an EMBL/GenBank/DDBJ whole genome shotgun (WGS) entry which is preliminary data.</text>
</comment>
<evidence type="ECO:0000259" key="1">
    <source>
        <dbReference type="Pfam" id="PF09511"/>
    </source>
</evidence>
<dbReference type="OrthoDB" id="10022181at2759"/>
<dbReference type="Pfam" id="PF09511">
    <property type="entry name" value="RNA_lig_T4_1"/>
    <property type="match status" value="1"/>
</dbReference>
<accession>A0A814FNA3</accession>
<organism evidence="3 6">
    <name type="scientific">Adineta ricciae</name>
    <name type="common">Rotifer</name>
    <dbReference type="NCBI Taxonomy" id="249248"/>
    <lineage>
        <taxon>Eukaryota</taxon>
        <taxon>Metazoa</taxon>
        <taxon>Spiralia</taxon>
        <taxon>Gnathifera</taxon>
        <taxon>Rotifera</taxon>
        <taxon>Eurotatoria</taxon>
        <taxon>Bdelloidea</taxon>
        <taxon>Adinetida</taxon>
        <taxon>Adinetidae</taxon>
        <taxon>Adineta</taxon>
    </lineage>
</organism>
<evidence type="ECO:0000313" key="6">
    <source>
        <dbReference type="Proteomes" id="UP000663852"/>
    </source>
</evidence>
<reference evidence="3" key="1">
    <citation type="submission" date="2021-02" db="EMBL/GenBank/DDBJ databases">
        <authorList>
            <person name="Nowell W R."/>
        </authorList>
    </citation>
    <scope>NUCLEOTIDE SEQUENCE</scope>
</reference>
<evidence type="ECO:0000313" key="5">
    <source>
        <dbReference type="Proteomes" id="UP000663828"/>
    </source>
</evidence>
<feature type="domain" description="T4 RNA ligase 1-like N-terminal" evidence="1">
    <location>
        <begin position="55"/>
        <end position="263"/>
    </location>
</feature>
<feature type="domain" description="T4 RNA ligase 1 C-terminal" evidence="2">
    <location>
        <begin position="276"/>
        <end position="347"/>
    </location>
</feature>
<evidence type="ECO:0008006" key="7">
    <source>
        <dbReference type="Google" id="ProtNLM"/>
    </source>
</evidence>